<gene>
    <name evidence="3" type="ORF">EPD60_10405</name>
</gene>
<dbReference type="Gene3D" id="3.30.1150.10">
    <property type="match status" value="1"/>
</dbReference>
<feature type="domain" description="TonB C-terminal" evidence="2">
    <location>
        <begin position="71"/>
        <end position="131"/>
    </location>
</feature>
<comment type="caution">
    <text evidence="3">The sequence shown here is derived from an EMBL/GenBank/DDBJ whole genome shotgun (WGS) entry which is preliminary data.</text>
</comment>
<feature type="signal peptide" evidence="1">
    <location>
        <begin position="1"/>
        <end position="18"/>
    </location>
</feature>
<keyword evidence="1" id="KW-0732">Signal</keyword>
<dbReference type="InterPro" id="IPR037682">
    <property type="entry name" value="TonB_C"/>
</dbReference>
<protein>
    <recommendedName>
        <fullName evidence="2">TonB C-terminal domain-containing protein</fullName>
    </recommendedName>
</protein>
<proteinExistence type="predicted"/>
<feature type="chain" id="PRO_5020395425" description="TonB C-terminal domain-containing protein" evidence="1">
    <location>
        <begin position="19"/>
        <end position="133"/>
    </location>
</feature>
<name>A0A4R1BBJ9_9BACT</name>
<keyword evidence="4" id="KW-1185">Reference proteome</keyword>
<dbReference type="Proteomes" id="UP000295334">
    <property type="component" value="Unassembled WGS sequence"/>
</dbReference>
<evidence type="ECO:0000313" key="4">
    <source>
        <dbReference type="Proteomes" id="UP000295334"/>
    </source>
</evidence>
<accession>A0A4R1BBJ9</accession>
<dbReference type="AlphaFoldDB" id="A0A4R1BBJ9"/>
<dbReference type="OrthoDB" id="1039448at2"/>
<dbReference type="SUPFAM" id="SSF74653">
    <property type="entry name" value="TolA/TonB C-terminal domain"/>
    <property type="match status" value="1"/>
</dbReference>
<dbReference type="GO" id="GO:0055085">
    <property type="term" value="P:transmembrane transport"/>
    <property type="evidence" value="ECO:0007669"/>
    <property type="project" value="InterPro"/>
</dbReference>
<evidence type="ECO:0000259" key="2">
    <source>
        <dbReference type="Pfam" id="PF03544"/>
    </source>
</evidence>
<sequence>MKAAVLCFALLLSLSALAAPATEKAPKSKAAIAAATFPGGDVALNGFKSAILTRVIRTGIAQGLPAGSYEVQIRFDIDAQGNVGNIHALSTIGYGLEQEALSQFARSGRWTPARTEGRKVKATQVQSFRFDVL</sequence>
<evidence type="ECO:0000313" key="3">
    <source>
        <dbReference type="EMBL" id="TCJ14395.1"/>
    </source>
</evidence>
<evidence type="ECO:0000256" key="1">
    <source>
        <dbReference type="SAM" id="SignalP"/>
    </source>
</evidence>
<dbReference type="RefSeq" id="WP_131449386.1">
    <property type="nucleotide sequence ID" value="NZ_SJZI01000042.1"/>
</dbReference>
<reference evidence="3 4" key="1">
    <citation type="submission" date="2019-03" db="EMBL/GenBank/DDBJ databases">
        <authorList>
            <person name="Kim M.K.M."/>
        </authorList>
    </citation>
    <scope>NUCLEOTIDE SEQUENCE [LARGE SCALE GENOMIC DNA]</scope>
    <source>
        <strain evidence="3 4">17J68-12</strain>
    </source>
</reference>
<dbReference type="EMBL" id="SJZI01000042">
    <property type="protein sequence ID" value="TCJ14395.1"/>
    <property type="molecule type" value="Genomic_DNA"/>
</dbReference>
<dbReference type="Pfam" id="PF03544">
    <property type="entry name" value="TonB_C"/>
    <property type="match status" value="1"/>
</dbReference>
<organism evidence="3 4">
    <name type="scientific">Flaviaesturariibacter flavus</name>
    <dbReference type="NCBI Taxonomy" id="2502780"/>
    <lineage>
        <taxon>Bacteria</taxon>
        <taxon>Pseudomonadati</taxon>
        <taxon>Bacteroidota</taxon>
        <taxon>Chitinophagia</taxon>
        <taxon>Chitinophagales</taxon>
        <taxon>Chitinophagaceae</taxon>
        <taxon>Flaviaestuariibacter</taxon>
    </lineage>
</organism>